<dbReference type="GO" id="GO:0046813">
    <property type="term" value="P:receptor-mediated virion attachment to host cell"/>
    <property type="evidence" value="ECO:0007669"/>
    <property type="project" value="TreeGrafter"/>
</dbReference>
<keyword evidence="1" id="KW-0677">Repeat</keyword>
<dbReference type="InterPro" id="IPR019734">
    <property type="entry name" value="TPR_rpt"/>
</dbReference>
<evidence type="ECO:0000256" key="1">
    <source>
        <dbReference type="ARBA" id="ARBA00022737"/>
    </source>
</evidence>
<evidence type="ECO:0000256" key="3">
    <source>
        <dbReference type="PROSITE-ProRule" id="PRU00339"/>
    </source>
</evidence>
<proteinExistence type="predicted"/>
<name>A0A0J6UFX4_9HYPH</name>
<evidence type="ECO:0000256" key="2">
    <source>
        <dbReference type="ARBA" id="ARBA00022803"/>
    </source>
</evidence>
<comment type="caution">
    <text evidence="4">The sequence shown here is derived from an EMBL/GenBank/DDBJ whole genome shotgun (WGS) entry which is preliminary data.</text>
</comment>
<dbReference type="Gene3D" id="1.25.40.10">
    <property type="entry name" value="Tetratricopeptide repeat domain"/>
    <property type="match status" value="1"/>
</dbReference>
<dbReference type="RefSeq" id="WP_048468100.1">
    <property type="nucleotide sequence ID" value="NZ_LABX01000459.1"/>
</dbReference>
<feature type="repeat" description="TPR" evidence="3">
    <location>
        <begin position="24"/>
        <end position="57"/>
    </location>
</feature>
<feature type="repeat" description="TPR" evidence="3">
    <location>
        <begin position="58"/>
        <end position="91"/>
    </location>
</feature>
<dbReference type="AlphaFoldDB" id="A0A0J6UFX4"/>
<dbReference type="PANTHER" id="PTHR44858:SF1">
    <property type="entry name" value="UDP-N-ACETYLGLUCOSAMINE--PEPTIDE N-ACETYLGLUCOSAMINYLTRANSFERASE SPINDLY-RELATED"/>
    <property type="match status" value="1"/>
</dbReference>
<sequence length="110" mass="12108">QAQGQHRAAIGDFDAAIDRNPFVAAPYAARGQSLIATNQYDKAIEDYNAALNVNNKDADSWAYRGLAYEKSNRRQEALESYQRAVAIDQGNQIAKQGLGRMQGGMATLFR</sequence>
<reference evidence="4 5" key="1">
    <citation type="submission" date="2015-03" db="EMBL/GenBank/DDBJ databases">
        <title>Genome sequencing of Methylobacterium aquaticum DSM16371 type strain.</title>
        <authorList>
            <person name="Chaudhry V."/>
            <person name="Patil P.B."/>
        </authorList>
    </citation>
    <scope>NUCLEOTIDE SEQUENCE [LARGE SCALE GENOMIC DNA]</scope>
    <source>
        <strain evidence="4 5">DSM 16371</strain>
    </source>
</reference>
<dbReference type="OrthoDB" id="9814069at2"/>
<dbReference type="SUPFAM" id="SSF48452">
    <property type="entry name" value="TPR-like"/>
    <property type="match status" value="1"/>
</dbReference>
<organism evidence="4 5">
    <name type="scientific">Methylobacterium aquaticum</name>
    <dbReference type="NCBI Taxonomy" id="270351"/>
    <lineage>
        <taxon>Bacteria</taxon>
        <taxon>Pseudomonadati</taxon>
        <taxon>Pseudomonadota</taxon>
        <taxon>Alphaproteobacteria</taxon>
        <taxon>Hyphomicrobiales</taxon>
        <taxon>Methylobacteriaceae</taxon>
        <taxon>Methylobacterium</taxon>
    </lineage>
</organism>
<dbReference type="SMART" id="SM00028">
    <property type="entry name" value="TPR"/>
    <property type="match status" value="2"/>
</dbReference>
<dbReference type="PANTHER" id="PTHR44858">
    <property type="entry name" value="TETRATRICOPEPTIDE REPEAT PROTEIN 6"/>
    <property type="match status" value="1"/>
</dbReference>
<dbReference type="Proteomes" id="UP000035929">
    <property type="component" value="Unassembled WGS sequence"/>
</dbReference>
<dbReference type="EMBL" id="LABX01000459">
    <property type="protein sequence ID" value="KMO24701.1"/>
    <property type="molecule type" value="Genomic_DNA"/>
</dbReference>
<feature type="non-terminal residue" evidence="4">
    <location>
        <position position="1"/>
    </location>
</feature>
<keyword evidence="2 3" id="KW-0802">TPR repeat</keyword>
<evidence type="ECO:0000313" key="5">
    <source>
        <dbReference type="Proteomes" id="UP000035929"/>
    </source>
</evidence>
<dbReference type="GO" id="GO:0009279">
    <property type="term" value="C:cell outer membrane"/>
    <property type="evidence" value="ECO:0007669"/>
    <property type="project" value="TreeGrafter"/>
</dbReference>
<accession>A0A0J6UFX4</accession>
<dbReference type="InterPro" id="IPR050498">
    <property type="entry name" value="Ycf3"/>
</dbReference>
<protein>
    <submittedName>
        <fullName evidence="4">Uncharacterized protein</fullName>
    </submittedName>
</protein>
<evidence type="ECO:0000313" key="4">
    <source>
        <dbReference type="EMBL" id="KMO24701.1"/>
    </source>
</evidence>
<dbReference type="InterPro" id="IPR011990">
    <property type="entry name" value="TPR-like_helical_dom_sf"/>
</dbReference>
<dbReference type="PATRIC" id="fig|270351.6.peg.5794"/>
<gene>
    <name evidence="4" type="ORF">VP06_33330</name>
</gene>
<dbReference type="PROSITE" id="PS50005">
    <property type="entry name" value="TPR"/>
    <property type="match status" value="2"/>
</dbReference>
<dbReference type="Pfam" id="PF13414">
    <property type="entry name" value="TPR_11"/>
    <property type="match status" value="1"/>
</dbReference>